<reference evidence="2" key="1">
    <citation type="journal article" date="2020" name="Stud. Mycol.">
        <title>101 Dothideomycetes genomes: a test case for predicting lifestyles and emergence of pathogens.</title>
        <authorList>
            <person name="Haridas S."/>
            <person name="Albert R."/>
            <person name="Binder M."/>
            <person name="Bloem J."/>
            <person name="Labutti K."/>
            <person name="Salamov A."/>
            <person name="Andreopoulos B."/>
            <person name="Baker S."/>
            <person name="Barry K."/>
            <person name="Bills G."/>
            <person name="Bluhm B."/>
            <person name="Cannon C."/>
            <person name="Castanera R."/>
            <person name="Culley D."/>
            <person name="Daum C."/>
            <person name="Ezra D."/>
            <person name="Gonzalez J."/>
            <person name="Henrissat B."/>
            <person name="Kuo A."/>
            <person name="Liang C."/>
            <person name="Lipzen A."/>
            <person name="Lutzoni F."/>
            <person name="Magnuson J."/>
            <person name="Mondo S."/>
            <person name="Nolan M."/>
            <person name="Ohm R."/>
            <person name="Pangilinan J."/>
            <person name="Park H.-J."/>
            <person name="Ramirez L."/>
            <person name="Alfaro M."/>
            <person name="Sun H."/>
            <person name="Tritt A."/>
            <person name="Yoshinaga Y."/>
            <person name="Zwiers L.-H."/>
            <person name="Turgeon B."/>
            <person name="Goodwin S."/>
            <person name="Spatafora J."/>
            <person name="Crous P."/>
            <person name="Grigoriev I."/>
        </authorList>
    </citation>
    <scope>NUCLEOTIDE SEQUENCE</scope>
    <source>
        <strain evidence="2">Tuck. ex Michener</strain>
    </source>
</reference>
<feature type="compositionally biased region" description="Polar residues" evidence="1">
    <location>
        <begin position="88"/>
        <end position="97"/>
    </location>
</feature>
<feature type="compositionally biased region" description="Polar residues" evidence="1">
    <location>
        <begin position="110"/>
        <end position="119"/>
    </location>
</feature>
<dbReference type="AlphaFoldDB" id="A0A6A6HDQ4"/>
<feature type="region of interest" description="Disordered" evidence="1">
    <location>
        <begin position="54"/>
        <end position="268"/>
    </location>
</feature>
<feature type="compositionally biased region" description="Basic and acidic residues" evidence="1">
    <location>
        <begin position="229"/>
        <end position="241"/>
    </location>
</feature>
<evidence type="ECO:0000313" key="3">
    <source>
        <dbReference type="Proteomes" id="UP000800092"/>
    </source>
</evidence>
<accession>A0A6A6HDQ4</accession>
<keyword evidence="3" id="KW-1185">Reference proteome</keyword>
<evidence type="ECO:0000256" key="1">
    <source>
        <dbReference type="SAM" id="MobiDB-lite"/>
    </source>
</evidence>
<evidence type="ECO:0000313" key="2">
    <source>
        <dbReference type="EMBL" id="KAF2236122.1"/>
    </source>
</evidence>
<name>A0A6A6HDQ4_VIRVR</name>
<dbReference type="OrthoDB" id="5332316at2759"/>
<gene>
    <name evidence="2" type="ORF">EV356DRAFT_85926</name>
</gene>
<protein>
    <submittedName>
        <fullName evidence="2">Uncharacterized protein</fullName>
    </submittedName>
</protein>
<sequence>MLWQLWGQGLHLQSAGIDRQIFQSPHLLRPPRTCKLPALASKSRRSFFKRVSYVGSVPNPRNDPETRARSSRKQSGSFKVRHGLSHPAWTTGSSRRSPNSEKRKLVGKFTDTNAGSVIPQNDGFASHSSTSGLGPNGPVGSRLVRKVDLSQDSLSKKSIPRRRSPTARATSGIRNVSEGGSPRGARQDRATKAAVVRHDNNPNPNPNPNPSPSPNSGKSLLEALFPEAADPKSTSKPERHIPRLPIEPVRPPSIESTIPKGKNDPLPVLKDRRRQTRENQEEVVLRFYGSSKYLLESDFRRVSPGGRHIEGWQQDLGRIERIIPGRNPSTLERDESYCLVFSSLASAEAYRTEVIRLHQLSTTHTPTSLISMIPPPPGFPIDGEDAHAKMQSYALYPPSVNPDIRLEDQPFREWTASEAVRGDANQLMRRPIKRGHEVLLHVNGPQPTVYDVRGAISKDGVNRALPWATLPGPDAGVTELKLAISMHGELHQQLLDKQWLEGREEEVKTNIHAKVFHKWIVAFQTEVEAKRFVRAWHKMPLPAWWQGTQYEEVPSIVHAELLWGDT</sequence>
<organism evidence="2 3">
    <name type="scientific">Viridothelium virens</name>
    <name type="common">Speckled blister lichen</name>
    <name type="synonym">Trypethelium virens</name>
    <dbReference type="NCBI Taxonomy" id="1048519"/>
    <lineage>
        <taxon>Eukaryota</taxon>
        <taxon>Fungi</taxon>
        <taxon>Dikarya</taxon>
        <taxon>Ascomycota</taxon>
        <taxon>Pezizomycotina</taxon>
        <taxon>Dothideomycetes</taxon>
        <taxon>Dothideomycetes incertae sedis</taxon>
        <taxon>Trypetheliales</taxon>
        <taxon>Trypetheliaceae</taxon>
        <taxon>Viridothelium</taxon>
    </lineage>
</organism>
<feature type="compositionally biased region" description="Pro residues" evidence="1">
    <location>
        <begin position="203"/>
        <end position="213"/>
    </location>
</feature>
<feature type="compositionally biased region" description="Basic and acidic residues" evidence="1">
    <location>
        <begin position="185"/>
        <end position="200"/>
    </location>
</feature>
<dbReference type="Proteomes" id="UP000800092">
    <property type="component" value="Unassembled WGS sequence"/>
</dbReference>
<proteinExistence type="predicted"/>
<dbReference type="EMBL" id="ML991787">
    <property type="protein sequence ID" value="KAF2236122.1"/>
    <property type="molecule type" value="Genomic_DNA"/>
</dbReference>